<gene>
    <name evidence="1" type="ORF">BYL167_LOCUS75859</name>
</gene>
<evidence type="ECO:0008006" key="3">
    <source>
        <dbReference type="Google" id="ProtNLM"/>
    </source>
</evidence>
<evidence type="ECO:0000313" key="2">
    <source>
        <dbReference type="Proteomes" id="UP000681967"/>
    </source>
</evidence>
<dbReference type="Proteomes" id="UP000681967">
    <property type="component" value="Unassembled WGS sequence"/>
</dbReference>
<dbReference type="AlphaFoldDB" id="A0A8S3GR71"/>
<name>A0A8S3GR71_9BILA</name>
<dbReference type="Gene3D" id="3.60.10.10">
    <property type="entry name" value="Endonuclease/exonuclease/phosphatase"/>
    <property type="match status" value="1"/>
</dbReference>
<dbReference type="EMBL" id="CAJOBH010272286">
    <property type="protein sequence ID" value="CAF5165681.1"/>
    <property type="molecule type" value="Genomic_DNA"/>
</dbReference>
<evidence type="ECO:0000313" key="1">
    <source>
        <dbReference type="EMBL" id="CAF5165681.1"/>
    </source>
</evidence>
<protein>
    <recommendedName>
        <fullName evidence="3">Endonuclease/exonuclease/phosphatase domain-containing protein</fullName>
    </recommendedName>
</protein>
<sequence>MDLSSFVTNRCTTTGDFNIDIEKDGEKAERLLEWMDSCCLGPFIPDSNTSLRSDRTIDYALAAGVNISIQTCEDDTCSDHKPLLVGIACDTVLKLEGSRITWSVFSLILAFTSEFWEQ</sequence>
<reference evidence="1" key="1">
    <citation type="submission" date="2021-02" db="EMBL/GenBank/DDBJ databases">
        <authorList>
            <person name="Nowell W R."/>
        </authorList>
    </citation>
    <scope>NUCLEOTIDE SEQUENCE</scope>
</reference>
<organism evidence="1 2">
    <name type="scientific">Rotaria magnacalcarata</name>
    <dbReference type="NCBI Taxonomy" id="392030"/>
    <lineage>
        <taxon>Eukaryota</taxon>
        <taxon>Metazoa</taxon>
        <taxon>Spiralia</taxon>
        <taxon>Gnathifera</taxon>
        <taxon>Rotifera</taxon>
        <taxon>Eurotatoria</taxon>
        <taxon>Bdelloidea</taxon>
        <taxon>Philodinida</taxon>
        <taxon>Philodinidae</taxon>
        <taxon>Rotaria</taxon>
    </lineage>
</organism>
<accession>A0A8S3GR71</accession>
<comment type="caution">
    <text evidence="1">The sequence shown here is derived from an EMBL/GenBank/DDBJ whole genome shotgun (WGS) entry which is preliminary data.</text>
</comment>
<dbReference type="InterPro" id="IPR036691">
    <property type="entry name" value="Endo/exonu/phosph_ase_sf"/>
</dbReference>
<proteinExistence type="predicted"/>
<dbReference type="SUPFAM" id="SSF56219">
    <property type="entry name" value="DNase I-like"/>
    <property type="match status" value="1"/>
</dbReference>